<dbReference type="PRINTS" id="PR00133">
    <property type="entry name" value="GLHYDRLASE3"/>
</dbReference>
<dbReference type="PROSITE" id="PS00775">
    <property type="entry name" value="GLYCOSYL_HYDROL_F3"/>
    <property type="match status" value="1"/>
</dbReference>
<dbReference type="Pfam" id="PF14310">
    <property type="entry name" value="Fn3-like"/>
    <property type="match status" value="1"/>
</dbReference>
<evidence type="ECO:0000256" key="2">
    <source>
        <dbReference type="ARBA" id="ARBA00005336"/>
    </source>
</evidence>
<evidence type="ECO:0000256" key="4">
    <source>
        <dbReference type="ARBA" id="ARBA00022729"/>
    </source>
</evidence>
<keyword evidence="5 7" id="KW-0378">Hydrolase</keyword>
<evidence type="ECO:0000256" key="6">
    <source>
        <dbReference type="ARBA" id="ARBA00023295"/>
    </source>
</evidence>
<dbReference type="AlphaFoldDB" id="A0A7C4KZT3"/>
<evidence type="ECO:0000256" key="5">
    <source>
        <dbReference type="ARBA" id="ARBA00022801"/>
    </source>
</evidence>
<dbReference type="InterPro" id="IPR036881">
    <property type="entry name" value="Glyco_hydro_3_C_sf"/>
</dbReference>
<evidence type="ECO:0000259" key="8">
    <source>
        <dbReference type="SMART" id="SM01217"/>
    </source>
</evidence>
<sequence length="703" mass="76595">MTSSIENFIRDLLAQMTLEEKIGQLNQYQARDDNAPQVLRAGLAGSVINAAGALTGQGFSASANVEQHNALQQMALESRLKIPLLFGRDVIHGYRTIFPIPLAQAASFEPSLAEQAAAVAAREATAEGVNWTFAPMLDIARDPRWGRIAEGNGEDPYLGAQMAAALVRGYQGSDPSAPDRLIACAKHYAGYGAAEGGRDYDGGEISDPTLRDVYLPPFQAAVRAGVGTLMSAFVDLNGMPATANRYLLTDILRGEWGFDGFVVSDWKSIQELVDHGIAEDEADAARLALHAGVDMDMVSGVYLHHLARLLDEGRLTLAELDEAVLRVLRIKARAGLFERPFTDPQRAVRDLLTPQARQLARQLAARSMVLLKNHAGLLPLHGLRRILFAGDFVHARDELFGTWSPDGRAADVTPLDEAVRANAPKEVDLWFIPNRDLALALAHQAEAVVLLLGEHPSRSGENANVSDLNLPPGQIQFLESMAALGKPLVAVIFAGRPLVIPRVIALADAVLYAWHPGIEGGAALADVLFGHTEPGGRLPVTFPRATGQVPIYYNRKNSGRPVTEDGEFRYRYIDLPDGPLFPFGFGLTYTQFEYSDLRLSSPRLNGKLEIQATITNTGRCVGSEVVQLYVRDRVGSLTRPVRELKGFQRVHLQPGESRRVVFTLSEEQLAFTRADGSYGVEAGLFQVWIAPHSQAGLQGEFRL</sequence>
<gene>
    <name evidence="9" type="ORF">ENT17_00515</name>
</gene>
<evidence type="ECO:0000256" key="7">
    <source>
        <dbReference type="RuleBase" id="RU361161"/>
    </source>
</evidence>
<comment type="catalytic activity">
    <reaction evidence="1">
        <text>Hydrolysis of terminal, non-reducing beta-D-glucosyl residues with release of beta-D-glucose.</text>
        <dbReference type="EC" id="3.2.1.21"/>
    </reaction>
</comment>
<comment type="similarity">
    <text evidence="2 7">Belongs to the glycosyl hydrolase 3 family.</text>
</comment>
<dbReference type="InterPro" id="IPR002772">
    <property type="entry name" value="Glyco_hydro_3_C"/>
</dbReference>
<dbReference type="Gene3D" id="3.20.20.300">
    <property type="entry name" value="Glycoside hydrolase, family 3, N-terminal domain"/>
    <property type="match status" value="1"/>
</dbReference>
<accession>A0A7C4KZT3</accession>
<dbReference type="SUPFAM" id="SSF51445">
    <property type="entry name" value="(Trans)glycosidases"/>
    <property type="match status" value="1"/>
</dbReference>
<comment type="caution">
    <text evidence="9">The sequence shown here is derived from an EMBL/GenBank/DDBJ whole genome shotgun (WGS) entry which is preliminary data.</text>
</comment>
<keyword evidence="6 7" id="KW-0326">Glycosidase</keyword>
<dbReference type="PANTHER" id="PTHR30620">
    <property type="entry name" value="PERIPLASMIC BETA-GLUCOSIDASE-RELATED"/>
    <property type="match status" value="1"/>
</dbReference>
<dbReference type="InterPro" id="IPR036962">
    <property type="entry name" value="Glyco_hydro_3_N_sf"/>
</dbReference>
<dbReference type="InterPro" id="IPR017853">
    <property type="entry name" value="GH"/>
</dbReference>
<dbReference type="InterPro" id="IPR013783">
    <property type="entry name" value="Ig-like_fold"/>
</dbReference>
<dbReference type="EC" id="3.2.1.21" evidence="3"/>
<dbReference type="EMBL" id="DSXR01000008">
    <property type="protein sequence ID" value="HGS86083.1"/>
    <property type="molecule type" value="Genomic_DNA"/>
</dbReference>
<organism evidence="9">
    <name type="scientific">Bellilinea caldifistulae</name>
    <dbReference type="NCBI Taxonomy" id="360411"/>
    <lineage>
        <taxon>Bacteria</taxon>
        <taxon>Bacillati</taxon>
        <taxon>Chloroflexota</taxon>
        <taxon>Anaerolineae</taxon>
        <taxon>Anaerolineales</taxon>
        <taxon>Anaerolineaceae</taxon>
        <taxon>Bellilinea</taxon>
    </lineage>
</organism>
<keyword evidence="4" id="KW-0732">Signal</keyword>
<dbReference type="Gene3D" id="2.60.40.10">
    <property type="entry name" value="Immunoglobulins"/>
    <property type="match status" value="1"/>
</dbReference>
<dbReference type="Pfam" id="PF01915">
    <property type="entry name" value="Glyco_hydro_3_C"/>
    <property type="match status" value="1"/>
</dbReference>
<dbReference type="GO" id="GO:0009251">
    <property type="term" value="P:glucan catabolic process"/>
    <property type="evidence" value="ECO:0007669"/>
    <property type="project" value="TreeGrafter"/>
</dbReference>
<dbReference type="InterPro" id="IPR026891">
    <property type="entry name" value="Fn3-like"/>
</dbReference>
<evidence type="ECO:0000256" key="3">
    <source>
        <dbReference type="ARBA" id="ARBA00012744"/>
    </source>
</evidence>
<dbReference type="InterPro" id="IPR051915">
    <property type="entry name" value="Cellulose_Degrad_GH3"/>
</dbReference>
<dbReference type="FunFam" id="3.20.20.300:FF:000005">
    <property type="entry name" value="Periplasmic beta-glucosidase"/>
    <property type="match status" value="1"/>
</dbReference>
<proteinExistence type="inferred from homology"/>
<dbReference type="Pfam" id="PF00933">
    <property type="entry name" value="Glyco_hydro_3"/>
    <property type="match status" value="1"/>
</dbReference>
<evidence type="ECO:0000256" key="1">
    <source>
        <dbReference type="ARBA" id="ARBA00000448"/>
    </source>
</evidence>
<dbReference type="FunFam" id="2.60.40.10:FF:000495">
    <property type="entry name" value="Periplasmic beta-glucosidase"/>
    <property type="match status" value="1"/>
</dbReference>
<dbReference type="GO" id="GO:0008422">
    <property type="term" value="F:beta-glucosidase activity"/>
    <property type="evidence" value="ECO:0007669"/>
    <property type="project" value="UniProtKB-EC"/>
</dbReference>
<evidence type="ECO:0000313" key="9">
    <source>
        <dbReference type="EMBL" id="HGS86083.1"/>
    </source>
</evidence>
<reference evidence="9" key="1">
    <citation type="journal article" date="2020" name="mSystems">
        <title>Genome- and Community-Level Interaction Insights into Carbon Utilization and Element Cycling Functions of Hydrothermarchaeota in Hydrothermal Sediment.</title>
        <authorList>
            <person name="Zhou Z."/>
            <person name="Liu Y."/>
            <person name="Xu W."/>
            <person name="Pan J."/>
            <person name="Luo Z.H."/>
            <person name="Li M."/>
        </authorList>
    </citation>
    <scope>NUCLEOTIDE SEQUENCE [LARGE SCALE GENOMIC DNA]</scope>
    <source>
        <strain evidence="9">SpSt-556</strain>
    </source>
</reference>
<dbReference type="PANTHER" id="PTHR30620:SF16">
    <property type="entry name" value="LYSOSOMAL BETA GLUCOSIDASE"/>
    <property type="match status" value="1"/>
</dbReference>
<protein>
    <recommendedName>
        <fullName evidence="3">beta-glucosidase</fullName>
        <ecNumber evidence="3">3.2.1.21</ecNumber>
    </recommendedName>
</protein>
<dbReference type="InterPro" id="IPR019800">
    <property type="entry name" value="Glyco_hydro_3_AS"/>
</dbReference>
<dbReference type="Gene3D" id="3.40.50.1700">
    <property type="entry name" value="Glycoside hydrolase family 3 C-terminal domain"/>
    <property type="match status" value="1"/>
</dbReference>
<dbReference type="SMART" id="SM01217">
    <property type="entry name" value="Fn3_like"/>
    <property type="match status" value="1"/>
</dbReference>
<feature type="domain" description="Fibronectin type III-like" evidence="8">
    <location>
        <begin position="624"/>
        <end position="693"/>
    </location>
</feature>
<dbReference type="SUPFAM" id="SSF52279">
    <property type="entry name" value="Beta-D-glucan exohydrolase, C-terminal domain"/>
    <property type="match status" value="1"/>
</dbReference>
<dbReference type="InterPro" id="IPR001764">
    <property type="entry name" value="Glyco_hydro_3_N"/>
</dbReference>
<name>A0A7C4KZT3_9CHLR</name>